<sequence length="212" mass="23568">MRFSIPTIMAVLIMGSQAMPTTQPSVTLRIPPGQRDGTYIVYNWGTPQELHERLPDAPEHERQAYAAARLAATDVASEAEVSSNDEAASSAAHLFRRDDYIACGCIGLNHQDCDDATHGIEFFAKRDTTVYPGMCFYQFARSVVAFACVNAGDIRHSYTIANMQDNWRAISRQCGYYSAGTVGWKNHFAVGYMTSDHKDYFGDAWKSPRTSC</sequence>
<comment type="caution">
    <text evidence="2">The sequence shown here is derived from an EMBL/GenBank/DDBJ whole genome shotgun (WGS) entry which is preliminary data.</text>
</comment>
<dbReference type="Proteomes" id="UP001390339">
    <property type="component" value="Unassembled WGS sequence"/>
</dbReference>
<organism evidence="2 3">
    <name type="scientific">Apiospora arundinis</name>
    <dbReference type="NCBI Taxonomy" id="335852"/>
    <lineage>
        <taxon>Eukaryota</taxon>
        <taxon>Fungi</taxon>
        <taxon>Dikarya</taxon>
        <taxon>Ascomycota</taxon>
        <taxon>Pezizomycotina</taxon>
        <taxon>Sordariomycetes</taxon>
        <taxon>Xylariomycetidae</taxon>
        <taxon>Amphisphaeriales</taxon>
        <taxon>Apiosporaceae</taxon>
        <taxon>Apiospora</taxon>
    </lineage>
</organism>
<name>A0ABR2IHW2_9PEZI</name>
<evidence type="ECO:0000313" key="3">
    <source>
        <dbReference type="Proteomes" id="UP001390339"/>
    </source>
</evidence>
<evidence type="ECO:0000313" key="2">
    <source>
        <dbReference type="EMBL" id="KAK8862858.1"/>
    </source>
</evidence>
<reference evidence="2 3" key="1">
    <citation type="journal article" date="2024" name="IMA Fungus">
        <title>Apiospora arundinis, a panoply of carbohydrate-active enzymes and secondary metabolites.</title>
        <authorList>
            <person name="Sorensen T."/>
            <person name="Petersen C."/>
            <person name="Muurmann A.T."/>
            <person name="Christiansen J.V."/>
            <person name="Brundto M.L."/>
            <person name="Overgaard C.K."/>
            <person name="Boysen A.T."/>
            <person name="Wollenberg R.D."/>
            <person name="Larsen T.O."/>
            <person name="Sorensen J.L."/>
            <person name="Nielsen K.L."/>
            <person name="Sondergaard T.E."/>
        </authorList>
    </citation>
    <scope>NUCLEOTIDE SEQUENCE [LARGE SCALE GENOMIC DNA]</scope>
    <source>
        <strain evidence="2 3">AAU 773</strain>
    </source>
</reference>
<protein>
    <submittedName>
        <fullName evidence="2">Uncharacterized protein</fullName>
    </submittedName>
</protein>
<keyword evidence="1" id="KW-0732">Signal</keyword>
<dbReference type="EMBL" id="JAPCWZ010000005">
    <property type="protein sequence ID" value="KAK8862858.1"/>
    <property type="molecule type" value="Genomic_DNA"/>
</dbReference>
<gene>
    <name evidence="2" type="ORF">PGQ11_009093</name>
</gene>
<keyword evidence="3" id="KW-1185">Reference proteome</keyword>
<feature type="signal peptide" evidence="1">
    <location>
        <begin position="1"/>
        <end position="18"/>
    </location>
</feature>
<accession>A0ABR2IHW2</accession>
<evidence type="ECO:0000256" key="1">
    <source>
        <dbReference type="SAM" id="SignalP"/>
    </source>
</evidence>
<feature type="chain" id="PRO_5046151244" evidence="1">
    <location>
        <begin position="19"/>
        <end position="212"/>
    </location>
</feature>
<proteinExistence type="predicted"/>